<dbReference type="PANTHER" id="PTHR40252">
    <property type="entry name" value="BLR0328 PROTEIN"/>
    <property type="match status" value="1"/>
</dbReference>
<dbReference type="RefSeq" id="WP_245780455.1">
    <property type="nucleotide sequence ID" value="NZ_FMJB01000050.1"/>
</dbReference>
<evidence type="ECO:0000259" key="1">
    <source>
        <dbReference type="SMART" id="SM00897"/>
    </source>
</evidence>
<proteinExistence type="predicted"/>
<dbReference type="Pfam" id="PF10442">
    <property type="entry name" value="FIST_C"/>
    <property type="match status" value="1"/>
</dbReference>
<keyword evidence="4" id="KW-1185">Reference proteome</keyword>
<feature type="domain" description="FIST C-domain" evidence="2">
    <location>
        <begin position="243"/>
        <end position="372"/>
    </location>
</feature>
<feature type="domain" description="FIST" evidence="1">
    <location>
        <begin position="42"/>
        <end position="242"/>
    </location>
</feature>
<sequence>MNGALPRSGREETADKKAMRVAQVACDQPNLMEEIRLQLGDDPFALVCLFAAPCADFKQLIEDASGAFEGADVLGCTTAGELGAAGYEEGQILCVGFPARYFTSITYALDLLNMADDQQIIDTLIQQRMALAQTAPDRPHEFAFLLVDGLSMSEESLTTILASGLGPMPLFGGSAGDGVNFKQTWLSHNGEIMENAAVLALVRSACPVKVFSHDNLAPTEMRMVVTAANPEARTVQEINAEPAAAEYARLLGKDPNQLDPFTFAEHPVVVRLGDSHHVRAIQRVNEHGELVFFSAINEGMVLTLAEHRDIVENLREGLGKLSAEHEPDLILGCDCILRRIAADQRQKTREVSALLSENRVIGFSTYGEQFGALHVNQTLTGVAIYPPTDNEVA</sequence>
<name>A0A1M4N1U9_9RHOB</name>
<dbReference type="SMART" id="SM01204">
    <property type="entry name" value="FIST_C"/>
    <property type="match status" value="1"/>
</dbReference>
<dbReference type="InterPro" id="IPR013702">
    <property type="entry name" value="FIST_domain_N"/>
</dbReference>
<dbReference type="AlphaFoldDB" id="A0A1M4N1U9"/>
<dbReference type="Pfam" id="PF08495">
    <property type="entry name" value="FIST"/>
    <property type="match status" value="1"/>
</dbReference>
<evidence type="ECO:0000313" key="4">
    <source>
        <dbReference type="Proteomes" id="UP000184085"/>
    </source>
</evidence>
<reference evidence="4" key="1">
    <citation type="submission" date="2016-09" db="EMBL/GenBank/DDBJ databases">
        <authorList>
            <person name="Wibberg D."/>
        </authorList>
    </citation>
    <scope>NUCLEOTIDE SEQUENCE [LARGE SCALE GENOMIC DNA]</scope>
</reference>
<gene>
    <name evidence="3" type="ORF">KARMA_2275</name>
</gene>
<evidence type="ECO:0000259" key="2">
    <source>
        <dbReference type="SMART" id="SM01204"/>
    </source>
</evidence>
<protein>
    <submittedName>
        <fullName evidence="3">GfdT protein</fullName>
    </submittedName>
</protein>
<organism evidence="3 4">
    <name type="scientific">Donghicola eburneus</name>
    <dbReference type="NCBI Taxonomy" id="393278"/>
    <lineage>
        <taxon>Bacteria</taxon>
        <taxon>Pseudomonadati</taxon>
        <taxon>Pseudomonadota</taxon>
        <taxon>Alphaproteobacteria</taxon>
        <taxon>Rhodobacterales</taxon>
        <taxon>Roseobacteraceae</taxon>
        <taxon>Donghicola</taxon>
    </lineage>
</organism>
<dbReference type="PANTHER" id="PTHR40252:SF2">
    <property type="entry name" value="BLR0328 PROTEIN"/>
    <property type="match status" value="1"/>
</dbReference>
<dbReference type="InterPro" id="IPR019494">
    <property type="entry name" value="FIST_C"/>
</dbReference>
<dbReference type="SMART" id="SM00897">
    <property type="entry name" value="FIST"/>
    <property type="match status" value="1"/>
</dbReference>
<evidence type="ECO:0000313" key="3">
    <source>
        <dbReference type="EMBL" id="SCM68067.1"/>
    </source>
</evidence>
<accession>A0A1M4N1U9</accession>
<dbReference type="Proteomes" id="UP000184085">
    <property type="component" value="Unassembled WGS sequence"/>
</dbReference>
<dbReference type="EMBL" id="FMJB01000050">
    <property type="protein sequence ID" value="SCM68067.1"/>
    <property type="molecule type" value="Genomic_DNA"/>
</dbReference>